<evidence type="ECO:0000313" key="2">
    <source>
        <dbReference type="Proteomes" id="UP000030854"/>
    </source>
</evidence>
<name>A0A0B1PAX8_UNCNE</name>
<dbReference type="Gene3D" id="1.10.506.10">
    <property type="entry name" value="GTPase Activation - p120gap, domain 1"/>
    <property type="match status" value="1"/>
</dbReference>
<sequence length="374" mass="43358">MPSFENMGADFGLNSVPKSKLEKIKSEEDLIRSKLEKKLPIIYLQAQAEGAMNRLQLGKMMHQLWESEETLIYLQSIIRGDFARQVINYRISMQRFLTSLQSIARGFLTCQRQAGQTFFWIEDEEKLIILQNLIRAKSLTLDNLKNHAIEIKKLQAVSRAIIFRRELSIFLAQLEEEEDSIIVFQAATQASLFQKVVKIQSFVRSCLQGEAYKILTTGKNPPVNTGKNLVHLLSDSDFDFNEEIEFERLRKTVVQQVRRNEMAEQYIDQLDIKIALLFNNKITLDEVVRHQKNFGGQPSNLLVNITMASGNKFDLKAINKSSRKKFESYQQLFFILQTQPHYLAMLFKLIRQQGTSEIDCKRIETLMMVLFGYV</sequence>
<dbReference type="EMBL" id="JNVN01000240">
    <property type="protein sequence ID" value="KHJ35822.1"/>
    <property type="molecule type" value="Genomic_DNA"/>
</dbReference>
<protein>
    <submittedName>
        <fullName evidence="1">Putative ras gtpase activating protein</fullName>
    </submittedName>
</protein>
<organism evidence="1 2">
    <name type="scientific">Uncinula necator</name>
    <name type="common">Grape powdery mildew</name>
    <dbReference type="NCBI Taxonomy" id="52586"/>
    <lineage>
        <taxon>Eukaryota</taxon>
        <taxon>Fungi</taxon>
        <taxon>Dikarya</taxon>
        <taxon>Ascomycota</taxon>
        <taxon>Pezizomycotina</taxon>
        <taxon>Leotiomycetes</taxon>
        <taxon>Erysiphales</taxon>
        <taxon>Erysiphaceae</taxon>
        <taxon>Erysiphe</taxon>
    </lineage>
</organism>
<dbReference type="STRING" id="52586.A0A0B1PAX8"/>
<dbReference type="GO" id="GO:0046580">
    <property type="term" value="P:negative regulation of Ras protein signal transduction"/>
    <property type="evidence" value="ECO:0007669"/>
    <property type="project" value="TreeGrafter"/>
</dbReference>
<reference evidence="1 2" key="1">
    <citation type="journal article" date="2014" name="BMC Genomics">
        <title>Adaptive genomic structural variation in the grape powdery mildew pathogen, Erysiphe necator.</title>
        <authorList>
            <person name="Jones L."/>
            <person name="Riaz S."/>
            <person name="Morales-Cruz A."/>
            <person name="Amrine K.C."/>
            <person name="McGuire B."/>
            <person name="Gubler W.D."/>
            <person name="Walker M.A."/>
            <person name="Cantu D."/>
        </authorList>
    </citation>
    <scope>NUCLEOTIDE SEQUENCE [LARGE SCALE GENOMIC DNA]</scope>
    <source>
        <strain evidence="2">c</strain>
    </source>
</reference>
<dbReference type="AlphaFoldDB" id="A0A0B1PAX8"/>
<dbReference type="InterPro" id="IPR008936">
    <property type="entry name" value="Rho_GTPase_activation_prot"/>
</dbReference>
<proteinExistence type="predicted"/>
<evidence type="ECO:0000313" key="1">
    <source>
        <dbReference type="EMBL" id="KHJ35822.1"/>
    </source>
</evidence>
<dbReference type="Proteomes" id="UP000030854">
    <property type="component" value="Unassembled WGS sequence"/>
</dbReference>
<dbReference type="PANTHER" id="PTHR14149:SF14">
    <property type="entry name" value="CALPONIN-HOMOLOGY (CH) DOMAIN-CONTAINING PROTEIN"/>
    <property type="match status" value="1"/>
</dbReference>
<gene>
    <name evidence="1" type="ORF">EV44_g1752</name>
</gene>
<accession>A0A0B1PAX8</accession>
<dbReference type="GO" id="GO:0005938">
    <property type="term" value="C:cell cortex"/>
    <property type="evidence" value="ECO:0007669"/>
    <property type="project" value="TreeGrafter"/>
</dbReference>
<keyword evidence="2" id="KW-1185">Reference proteome</keyword>
<dbReference type="GO" id="GO:0005096">
    <property type="term" value="F:GTPase activator activity"/>
    <property type="evidence" value="ECO:0007669"/>
    <property type="project" value="TreeGrafter"/>
</dbReference>
<comment type="caution">
    <text evidence="1">The sequence shown here is derived from an EMBL/GenBank/DDBJ whole genome shotgun (WGS) entry which is preliminary data.</text>
</comment>
<dbReference type="PROSITE" id="PS50096">
    <property type="entry name" value="IQ"/>
    <property type="match status" value="1"/>
</dbReference>
<dbReference type="HOGENOM" id="CLU_740089_0_0_1"/>
<dbReference type="PANTHER" id="PTHR14149">
    <property type="entry name" value="RAS GTPASE-ACTIVATING PROTEIN WITH IQ MOTIF"/>
    <property type="match status" value="1"/>
</dbReference>